<dbReference type="AlphaFoldDB" id="A0A0A9D9S4"/>
<feature type="compositionally biased region" description="Pro residues" evidence="1">
    <location>
        <begin position="160"/>
        <end position="179"/>
    </location>
</feature>
<feature type="compositionally biased region" description="Low complexity" evidence="1">
    <location>
        <begin position="112"/>
        <end position="145"/>
    </location>
</feature>
<feature type="compositionally biased region" description="Basic residues" evidence="1">
    <location>
        <begin position="180"/>
        <end position="191"/>
    </location>
</feature>
<name>A0A0A9D9S4_ARUDO</name>
<protein>
    <submittedName>
        <fullName evidence="2">Xyloglucan:xyloglucosyl transferase, putative / xyloglucan endotransglycosylase, putative / endo-xyloglucan transferase, putative</fullName>
    </submittedName>
</protein>
<dbReference type="GO" id="GO:0016740">
    <property type="term" value="F:transferase activity"/>
    <property type="evidence" value="ECO:0007669"/>
    <property type="project" value="UniProtKB-KW"/>
</dbReference>
<feature type="compositionally biased region" description="Low complexity" evidence="1">
    <location>
        <begin position="192"/>
        <end position="204"/>
    </location>
</feature>
<dbReference type="EMBL" id="GBRH01214462">
    <property type="protein sequence ID" value="JAD83433.1"/>
    <property type="molecule type" value="Transcribed_RNA"/>
</dbReference>
<keyword evidence="2" id="KW-0808">Transferase</keyword>
<feature type="region of interest" description="Disordered" evidence="1">
    <location>
        <begin position="109"/>
        <end position="250"/>
    </location>
</feature>
<evidence type="ECO:0000256" key="1">
    <source>
        <dbReference type="SAM" id="MobiDB-lite"/>
    </source>
</evidence>
<organism evidence="2">
    <name type="scientific">Arundo donax</name>
    <name type="common">Giant reed</name>
    <name type="synonym">Donax arundinaceus</name>
    <dbReference type="NCBI Taxonomy" id="35708"/>
    <lineage>
        <taxon>Eukaryota</taxon>
        <taxon>Viridiplantae</taxon>
        <taxon>Streptophyta</taxon>
        <taxon>Embryophyta</taxon>
        <taxon>Tracheophyta</taxon>
        <taxon>Spermatophyta</taxon>
        <taxon>Magnoliopsida</taxon>
        <taxon>Liliopsida</taxon>
        <taxon>Poales</taxon>
        <taxon>Poaceae</taxon>
        <taxon>PACMAD clade</taxon>
        <taxon>Arundinoideae</taxon>
        <taxon>Arundineae</taxon>
        <taxon>Arundo</taxon>
    </lineage>
</organism>
<reference evidence="2" key="1">
    <citation type="submission" date="2014-09" db="EMBL/GenBank/DDBJ databases">
        <authorList>
            <person name="Magalhaes I.L.F."/>
            <person name="Oliveira U."/>
            <person name="Santos F.R."/>
            <person name="Vidigal T.H.D.A."/>
            <person name="Brescovit A.D."/>
            <person name="Santos A.J."/>
        </authorList>
    </citation>
    <scope>NUCLEOTIDE SEQUENCE</scope>
    <source>
        <tissue evidence="2">Shoot tissue taken approximately 20 cm above the soil surface</tissue>
    </source>
</reference>
<proteinExistence type="predicted"/>
<evidence type="ECO:0000313" key="2">
    <source>
        <dbReference type="EMBL" id="JAD83433.1"/>
    </source>
</evidence>
<feature type="compositionally biased region" description="Low complexity" evidence="1">
    <location>
        <begin position="212"/>
        <end position="233"/>
    </location>
</feature>
<reference evidence="2" key="2">
    <citation type="journal article" date="2015" name="Data Brief">
        <title>Shoot transcriptome of the giant reed, Arundo donax.</title>
        <authorList>
            <person name="Barrero R.A."/>
            <person name="Guerrero F.D."/>
            <person name="Moolhuijzen P."/>
            <person name="Goolsby J.A."/>
            <person name="Tidwell J."/>
            <person name="Bellgard S.E."/>
            <person name="Bellgard M.I."/>
        </authorList>
    </citation>
    <scope>NUCLEOTIDE SEQUENCE</scope>
    <source>
        <tissue evidence="2">Shoot tissue taken approximately 20 cm above the soil surface</tissue>
    </source>
</reference>
<sequence length="250" mass="26775">MPTNPCFPPSTPRHRTWIRCTLPIQILQALCTRHCSSSSFCEATIRNLLVIRSKSWPRLHSTKMSPISDDSCRYVLVIRSTVPDSLRADSCRVLDGVCLCAGSSWTRCRSGCTRTRPASRAATASSRPPSPCTSSPASGTPTTGRHAAGSRRRTGQRAPSSPPTATSPPTPAPGRPPTTRPRRRRRARRPRAAAAGGTSPPRGRWTTRSGRTPPGWAATSSSTTTAPTASGSPRRPRSARSGPPPPPRES</sequence>
<accession>A0A0A9D9S4</accession>